<comment type="caution">
    <text evidence="2">The sequence shown here is derived from an EMBL/GenBank/DDBJ whole genome shotgun (WGS) entry which is preliminary data.</text>
</comment>
<dbReference type="EMBL" id="BAFC01000101">
    <property type="protein sequence ID" value="GAB40439.1"/>
    <property type="molecule type" value="Genomic_DNA"/>
</dbReference>
<evidence type="ECO:0000313" key="3">
    <source>
        <dbReference type="Proteomes" id="UP000005845"/>
    </source>
</evidence>
<feature type="region of interest" description="Disordered" evidence="1">
    <location>
        <begin position="1"/>
        <end position="34"/>
    </location>
</feature>
<protein>
    <submittedName>
        <fullName evidence="2">Uncharacterized protein</fullName>
    </submittedName>
</protein>
<organism evidence="2 3">
    <name type="scientific">Gordonia sputi NBRC 100414</name>
    <dbReference type="NCBI Taxonomy" id="1089453"/>
    <lineage>
        <taxon>Bacteria</taxon>
        <taxon>Bacillati</taxon>
        <taxon>Actinomycetota</taxon>
        <taxon>Actinomycetes</taxon>
        <taxon>Mycobacteriales</taxon>
        <taxon>Gordoniaceae</taxon>
        <taxon>Gordonia</taxon>
    </lineage>
</organism>
<name>H5U3Y1_9ACTN</name>
<sequence>MAGQQHLGEPFQQPAINRIGKVEDQGQRTGMSRSMRIDVKSLVLRQPGIGRQTISDEIGTKDDELA</sequence>
<accession>H5U3Y1</accession>
<keyword evidence="3" id="KW-1185">Reference proteome</keyword>
<feature type="region of interest" description="Disordered" evidence="1">
    <location>
        <begin position="46"/>
        <end position="66"/>
    </location>
</feature>
<dbReference type="AlphaFoldDB" id="H5U3Y1"/>
<evidence type="ECO:0000313" key="2">
    <source>
        <dbReference type="EMBL" id="GAB40439.1"/>
    </source>
</evidence>
<reference evidence="2 3" key="1">
    <citation type="submission" date="2012-02" db="EMBL/GenBank/DDBJ databases">
        <title>Whole genome shotgun sequence of Gordonia sputi NBRC 100414.</title>
        <authorList>
            <person name="Yoshida I."/>
            <person name="Hosoyama A."/>
            <person name="Tsuchikane K."/>
            <person name="Katsumata H."/>
            <person name="Yamazaki S."/>
            <person name="Fujita N."/>
        </authorList>
    </citation>
    <scope>NUCLEOTIDE SEQUENCE [LARGE SCALE GENOMIC DNA]</scope>
    <source>
        <strain evidence="2 3">NBRC 100414</strain>
    </source>
</reference>
<gene>
    <name evidence="2" type="ORF">GOSPT_103_00160</name>
</gene>
<evidence type="ECO:0000256" key="1">
    <source>
        <dbReference type="SAM" id="MobiDB-lite"/>
    </source>
</evidence>
<dbReference type="Proteomes" id="UP000005845">
    <property type="component" value="Unassembled WGS sequence"/>
</dbReference>
<proteinExistence type="predicted"/>